<protein>
    <submittedName>
        <fullName evidence="1">Uncharacterized protein</fullName>
    </submittedName>
</protein>
<name>A0A7J8VBQ1_9ROSI</name>
<dbReference type="EMBL" id="JABFAB010000009">
    <property type="protein sequence ID" value="MBA0660248.1"/>
    <property type="molecule type" value="Genomic_DNA"/>
</dbReference>
<dbReference type="Proteomes" id="UP000593573">
    <property type="component" value="Unassembled WGS sequence"/>
</dbReference>
<evidence type="ECO:0000313" key="1">
    <source>
        <dbReference type="EMBL" id="MBA0660248.1"/>
    </source>
</evidence>
<comment type="caution">
    <text evidence="1">The sequence shown here is derived from an EMBL/GenBank/DDBJ whole genome shotgun (WGS) entry which is preliminary data.</text>
</comment>
<proteinExistence type="predicted"/>
<keyword evidence="2" id="KW-1185">Reference proteome</keyword>
<evidence type="ECO:0000313" key="2">
    <source>
        <dbReference type="Proteomes" id="UP000593573"/>
    </source>
</evidence>
<gene>
    <name evidence="1" type="ORF">Goklo_012288</name>
</gene>
<sequence>MDHRCRLSNQQHHPQLPVMTSEMITLKKKLKVINDTDGCAQTKVRKAATAETLREKKKVREGGKRGSLRKSSAVVDSARKYNLLVFFIFIFLADSTHAYDFLYFLFLLTLSLYLFFARSDCFEGGKGETVSGNFRNGGVGKILNFLCILIMKNLSNSSHSTDFQLFLSIFLPFFNPFCFISSCSL</sequence>
<dbReference type="AlphaFoldDB" id="A0A7J8VBQ1"/>
<reference evidence="1 2" key="1">
    <citation type="journal article" date="2019" name="Genome Biol. Evol.">
        <title>Insights into the evolution of the New World diploid cottons (Gossypium, subgenus Houzingenia) based on genome sequencing.</title>
        <authorList>
            <person name="Grover C.E."/>
            <person name="Arick M.A. 2nd"/>
            <person name="Thrash A."/>
            <person name="Conover J.L."/>
            <person name="Sanders W.S."/>
            <person name="Peterson D.G."/>
            <person name="Frelichowski J.E."/>
            <person name="Scheffler J.A."/>
            <person name="Scheffler B.E."/>
            <person name="Wendel J.F."/>
        </authorList>
    </citation>
    <scope>NUCLEOTIDE SEQUENCE [LARGE SCALE GENOMIC DNA]</scope>
    <source>
        <strain evidence="1">57</strain>
        <tissue evidence="1">Leaf</tissue>
    </source>
</reference>
<accession>A0A7J8VBQ1</accession>
<organism evidence="1 2">
    <name type="scientific">Gossypium klotzschianum</name>
    <dbReference type="NCBI Taxonomy" id="34286"/>
    <lineage>
        <taxon>Eukaryota</taxon>
        <taxon>Viridiplantae</taxon>
        <taxon>Streptophyta</taxon>
        <taxon>Embryophyta</taxon>
        <taxon>Tracheophyta</taxon>
        <taxon>Spermatophyta</taxon>
        <taxon>Magnoliopsida</taxon>
        <taxon>eudicotyledons</taxon>
        <taxon>Gunneridae</taxon>
        <taxon>Pentapetalae</taxon>
        <taxon>rosids</taxon>
        <taxon>malvids</taxon>
        <taxon>Malvales</taxon>
        <taxon>Malvaceae</taxon>
        <taxon>Malvoideae</taxon>
        <taxon>Gossypium</taxon>
    </lineage>
</organism>
<dbReference type="OrthoDB" id="10391279at2759"/>